<evidence type="ECO:0000259" key="2">
    <source>
        <dbReference type="Pfam" id="PF13362"/>
    </source>
</evidence>
<evidence type="ECO:0000313" key="3">
    <source>
        <dbReference type="EMBL" id="SAK98503.1"/>
    </source>
</evidence>
<dbReference type="InterPro" id="IPR006171">
    <property type="entry name" value="TOPRIM_dom"/>
</dbReference>
<evidence type="ECO:0000313" key="4">
    <source>
        <dbReference type="Proteomes" id="UP000054911"/>
    </source>
</evidence>
<dbReference type="InterPro" id="IPR034154">
    <property type="entry name" value="TOPRIM_DnaG/twinkle"/>
</dbReference>
<evidence type="ECO:0000256" key="1">
    <source>
        <dbReference type="SAM" id="MobiDB-lite"/>
    </source>
</evidence>
<feature type="domain" description="Toprim" evidence="2">
    <location>
        <begin position="234"/>
        <end position="345"/>
    </location>
</feature>
<dbReference type="RefSeq" id="WP_061179735.1">
    <property type="nucleotide sequence ID" value="NZ_FCOE02000050.1"/>
</dbReference>
<comment type="caution">
    <text evidence="3">The sequence shown here is derived from an EMBL/GenBank/DDBJ whole genome shotgun (WGS) entry which is preliminary data.</text>
</comment>
<dbReference type="Pfam" id="PF13362">
    <property type="entry name" value="Toprim_3"/>
    <property type="match status" value="1"/>
</dbReference>
<dbReference type="Proteomes" id="UP000054911">
    <property type="component" value="Unassembled WGS sequence"/>
</dbReference>
<proteinExistence type="predicted"/>
<sequence length="947" mass="104419">MNKNSTPSVVNESQVIEEFCDAMFDHDIKVNPSDIVADGKLHRIHVDGDGPKELNGWYVLHIDDKPAGQFGCNRRHGYDVKFPWTSKTKRAPMTADERRAYREKMEADRQRRAAELAAKHKAAAELANRIWDAARPLDGNDHPYLARKGIESYGLRVGTWQKFDGATGEMQIVSKNALLVPIRDAAKNILSLQAIFPDSDNLIGRDKDYLSGADKHSRFYSFGKPVEVDGKMVILICEGYATGASLHQATGHGVIVAFDAPNLLPVAQVIRDRFPAATIIMCADNDQWTLTPVNNPGVTRANEARDAIGALVAIPPFDESLGIENEQGKKRGPTDFNDLAMSSGDEAVKAVIDRVLHADPVVEEPSAPVEVPPWEDAAADASQDDTPAFEPKSTPPDNDDDDGDDLPENNGYFTLLGYNRDRYYVFQHEKKQIQVLTKSDFSEAGLLELAPLQWWEMHFSGGDSGGIKKRAAANFIIRTCSARGIYDINRVRGRGAWIDEGRTVFHHGGYLSVDGVPMDLTKIKSRFVYELDISLPAPDDEALSDADGARIFGIAKRFRWTMPGSAALLAGFVMLAPLCGALRWRPHVWLTGGAGCGKSTVLNEFVHPLMNGMDLFAQGNSSEAGIRQTLKADARPVLFDESESNEENDVRRIQNVLSLIRQASTESEARTLKGTAGGESMSFHIRSMFCLASIQVAIKHQADVERLTVLALRPKREDNDAAGSWQALKEDLYAIKRDPMMAARLMRRALNLLPVIQENIDVFTRAAARKFGSQRDGDQYGTLLAGAWALLTSEPASEADAEEMIDGFDWSEHRENNESDEAERALSTLMEAPIQHQGTRYSVFELIHAAAEQADAINVPAKEANALLGRHGMRVRENVLLLSNTSEELRRLFANSPFAAGFRGVLLRLQGAGRNEHKPAKFSGVQSKCITLPLGPLLADNNTEDKF</sequence>
<dbReference type="STRING" id="1777141.AWB80_07538"/>
<gene>
    <name evidence="3" type="ORF">AWB80_07538</name>
</gene>
<feature type="compositionally biased region" description="Acidic residues" evidence="1">
    <location>
        <begin position="397"/>
        <end position="407"/>
    </location>
</feature>
<feature type="region of interest" description="Disordered" evidence="1">
    <location>
        <begin position="378"/>
        <end position="410"/>
    </location>
</feature>
<protein>
    <submittedName>
        <fullName evidence="3">Inner membrane protein</fullName>
    </submittedName>
</protein>
<organism evidence="3 4">
    <name type="scientific">Caballeronia pedi</name>
    <dbReference type="NCBI Taxonomy" id="1777141"/>
    <lineage>
        <taxon>Bacteria</taxon>
        <taxon>Pseudomonadati</taxon>
        <taxon>Pseudomonadota</taxon>
        <taxon>Betaproteobacteria</taxon>
        <taxon>Burkholderiales</taxon>
        <taxon>Burkholderiaceae</taxon>
        <taxon>Caballeronia</taxon>
    </lineage>
</organism>
<dbReference type="AlphaFoldDB" id="A0A158DVE4"/>
<keyword evidence="4" id="KW-1185">Reference proteome</keyword>
<reference evidence="3" key="1">
    <citation type="submission" date="2016-01" db="EMBL/GenBank/DDBJ databases">
        <authorList>
            <person name="Peeters C."/>
        </authorList>
    </citation>
    <scope>NUCLEOTIDE SEQUENCE [LARGE SCALE GENOMIC DNA]</scope>
    <source>
        <strain evidence="3">LMG 29323</strain>
    </source>
</reference>
<dbReference type="EMBL" id="FCOE02000050">
    <property type="protein sequence ID" value="SAK98503.1"/>
    <property type="molecule type" value="Genomic_DNA"/>
</dbReference>
<dbReference type="CDD" id="cd01029">
    <property type="entry name" value="TOPRIM_primases"/>
    <property type="match status" value="1"/>
</dbReference>
<accession>A0A158DVE4</accession>
<name>A0A158DVE4_9BURK</name>
<dbReference type="OrthoDB" id="7235451at2"/>